<dbReference type="PANTHER" id="PTHR28037:SF1">
    <property type="entry name" value="ALCOHOL O-ACETYLTRANSFERASE 1-RELATED"/>
    <property type="match status" value="1"/>
</dbReference>
<gene>
    <name evidence="1" type="ORF">SRS1_16365</name>
</gene>
<accession>A0A2N8ULY8</accession>
<dbReference type="InterPro" id="IPR052058">
    <property type="entry name" value="Alcohol_O-acetyltransferase"/>
</dbReference>
<evidence type="ECO:0000313" key="2">
    <source>
        <dbReference type="Proteomes" id="UP000239563"/>
    </source>
</evidence>
<protein>
    <submittedName>
        <fullName evidence="1">Uncharacterized protein</fullName>
    </submittedName>
</protein>
<dbReference type="PANTHER" id="PTHR28037">
    <property type="entry name" value="ALCOHOL O-ACETYLTRANSFERASE 1-RELATED"/>
    <property type="match status" value="1"/>
</dbReference>
<sequence>MPTSMTSPRNIGLHERYAVARRCVDSPSIVSAAAILRLVPDSKALNVDAAFSALRAHLAHRIDLALAQFPLLGYCVDAPRSKAPRWAPIRPAPTSSDILHIGPAISEGEASTLLSRAILAEQSALPAATQLDKGPLWRVHVSQVGGSAKCVVVLSTDHVVNDGRGTLNLFQMLLRADPLEGTAQPIPPASDKIFNFKPSTGYMLGVVWQELILPKLPLGRKLKAKLRGPVSWPASPAASRATLDVARLPKTCPSTLDIMFVTAPHLISNLKALAQQHIDRTSRTQKAATLHSIIHTLALAALYAAIAQSHSIDAEALTRFELVLTACTPISLREEERASKRRRGETLARAVESAAVPLPATTGNYVSSYTHDFRVRGSGGFWRCANWFAAHLASPRGRTLAKQHMGLLAYIPDFDASHKRKRTDEDEVEKSLGGLGADAYANGWEKFFGDKAASPTAFDSALTVSNLGLIDINNVAIPADHAHWAVDTATWAQSHTPQGEAFGIDLVGYAADEAQTLSIALSGRPTAFADAQLLDRFRSFLQRLVVAFAEGTPGKLSQESQDARVQLDLSADPSFASLARFLISSS</sequence>
<proteinExistence type="predicted"/>
<organism evidence="1 2">
    <name type="scientific">Sporisorium reilianum f. sp. reilianum</name>
    <dbReference type="NCBI Taxonomy" id="72559"/>
    <lineage>
        <taxon>Eukaryota</taxon>
        <taxon>Fungi</taxon>
        <taxon>Dikarya</taxon>
        <taxon>Basidiomycota</taxon>
        <taxon>Ustilaginomycotina</taxon>
        <taxon>Ustilaginomycetes</taxon>
        <taxon>Ustilaginales</taxon>
        <taxon>Ustilaginaceae</taxon>
        <taxon>Sporisorium</taxon>
    </lineage>
</organism>
<dbReference type="AlphaFoldDB" id="A0A2N8ULY8"/>
<dbReference type="EMBL" id="LT795072">
    <property type="protein sequence ID" value="SJX65810.1"/>
    <property type="molecule type" value="Genomic_DNA"/>
</dbReference>
<name>A0A2N8ULY8_9BASI</name>
<evidence type="ECO:0000313" key="1">
    <source>
        <dbReference type="EMBL" id="SJX65810.1"/>
    </source>
</evidence>
<reference evidence="1 2" key="1">
    <citation type="submission" date="2017-02" db="EMBL/GenBank/DDBJ databases">
        <authorList>
            <person name="Peterson S.W."/>
        </authorList>
    </citation>
    <scope>NUCLEOTIDE SEQUENCE [LARGE SCALE GENOMIC DNA]</scope>
    <source>
        <strain evidence="1 2">SRS1_H2-8</strain>
    </source>
</reference>
<dbReference type="Proteomes" id="UP000239563">
    <property type="component" value="Chromosome XIX"/>
</dbReference>